<dbReference type="SUPFAM" id="SSF158745">
    <property type="entry name" value="LanC-like"/>
    <property type="match status" value="1"/>
</dbReference>
<name>A0ABP1GGA1_9CHLO</name>
<dbReference type="PANTHER" id="PTHR12736">
    <property type="entry name" value="LANC-LIKE PROTEIN"/>
    <property type="match status" value="1"/>
</dbReference>
<dbReference type="Pfam" id="PF05147">
    <property type="entry name" value="LANC_like"/>
    <property type="match status" value="1"/>
</dbReference>
<dbReference type="EMBL" id="CAXHTA020000019">
    <property type="protein sequence ID" value="CAL5228793.1"/>
    <property type="molecule type" value="Genomic_DNA"/>
</dbReference>
<dbReference type="PRINTS" id="PR01950">
    <property type="entry name" value="LANCSUPER"/>
</dbReference>
<reference evidence="3 4" key="1">
    <citation type="submission" date="2024-06" db="EMBL/GenBank/DDBJ databases">
        <authorList>
            <person name="Kraege A."/>
            <person name="Thomma B."/>
        </authorList>
    </citation>
    <scope>NUCLEOTIDE SEQUENCE [LARGE SCALE GENOMIC DNA]</scope>
</reference>
<protein>
    <submittedName>
        <fullName evidence="3">G11988 protein</fullName>
    </submittedName>
</protein>
<sequence length="431" mass="46991">MMPSTLRHQPHTWSDDPGDLSSLSDEVIQVGPAALSSMMKLIERGLAMGEGFSGGSEYTGLAGIAHAYLHLYESLTTISASHRGRQSQALQMLAASQASLLSKAAKMAELARAHPERTSFLEGMPGILCIRAAAYKALGQEDRARETAQEVRRWDGPAQRMPPGEDELLYGRAGYLYSLLFLHKHIEPMTDAAPVVHKLMEQILHDGRRHPLAAEYGGLMYSWHGTAYLGAAHGLAGILHTLALALKQFPTGSLSADREWAALITRSTLALVDHAFPSGNLPSSHGSDTDKLVHWCHGAVGLLPLLLEVEGLCTAAEKEKVHAAAEKAGHVIWERGLLLKGPGLCHGVSGNAYALLSAYRKTQDARYLMRSTRFALWLAEHWQELCNHADRPLSLFEGISGAVYLWADVLALHTSAAEQKLDKVYFPGYEI</sequence>
<dbReference type="CDD" id="cd04794">
    <property type="entry name" value="euk_LANCL"/>
    <property type="match status" value="1"/>
</dbReference>
<comment type="caution">
    <text evidence="3">The sequence shown here is derived from an EMBL/GenBank/DDBJ whole genome shotgun (WGS) entry which is preliminary data.</text>
</comment>
<dbReference type="InterPro" id="IPR020464">
    <property type="entry name" value="LanC-like_prot_euk"/>
</dbReference>
<dbReference type="PANTHER" id="PTHR12736:SF7">
    <property type="entry name" value="LANC-LIKE PROTEIN 3"/>
    <property type="match status" value="1"/>
</dbReference>
<gene>
    <name evidence="3" type="primary">g11988</name>
    <name evidence="3" type="ORF">VP750_LOCUS10699</name>
</gene>
<dbReference type="Proteomes" id="UP001497392">
    <property type="component" value="Unassembled WGS sequence"/>
</dbReference>
<comment type="similarity">
    <text evidence="1">Belongs to the LanC-like protein family.</text>
</comment>
<evidence type="ECO:0000256" key="2">
    <source>
        <dbReference type="SAM" id="MobiDB-lite"/>
    </source>
</evidence>
<evidence type="ECO:0000256" key="1">
    <source>
        <dbReference type="ARBA" id="ARBA00007179"/>
    </source>
</evidence>
<proteinExistence type="inferred from homology"/>
<feature type="region of interest" description="Disordered" evidence="2">
    <location>
        <begin position="1"/>
        <end position="20"/>
    </location>
</feature>
<dbReference type="PRINTS" id="PR01951">
    <property type="entry name" value="LANCEUKARYTE"/>
</dbReference>
<evidence type="ECO:0000313" key="3">
    <source>
        <dbReference type="EMBL" id="CAL5228793.1"/>
    </source>
</evidence>
<keyword evidence="4" id="KW-1185">Reference proteome</keyword>
<dbReference type="SMART" id="SM01260">
    <property type="entry name" value="LANC_like"/>
    <property type="match status" value="1"/>
</dbReference>
<dbReference type="InterPro" id="IPR007822">
    <property type="entry name" value="LANC-like"/>
</dbReference>
<dbReference type="InterPro" id="IPR012341">
    <property type="entry name" value="6hp_glycosidase-like_sf"/>
</dbReference>
<accession>A0ABP1GGA1</accession>
<evidence type="ECO:0000313" key="4">
    <source>
        <dbReference type="Proteomes" id="UP001497392"/>
    </source>
</evidence>
<organism evidence="3 4">
    <name type="scientific">Coccomyxa viridis</name>
    <dbReference type="NCBI Taxonomy" id="1274662"/>
    <lineage>
        <taxon>Eukaryota</taxon>
        <taxon>Viridiplantae</taxon>
        <taxon>Chlorophyta</taxon>
        <taxon>core chlorophytes</taxon>
        <taxon>Trebouxiophyceae</taxon>
        <taxon>Trebouxiophyceae incertae sedis</taxon>
        <taxon>Coccomyxaceae</taxon>
        <taxon>Coccomyxa</taxon>
    </lineage>
</organism>
<dbReference type="Gene3D" id="1.50.10.10">
    <property type="match status" value="1"/>
</dbReference>